<name>A0A517SV41_9BACT</name>
<protein>
    <recommendedName>
        <fullName evidence="3">Integrase catalytic domain-containing protein</fullName>
    </recommendedName>
</protein>
<evidence type="ECO:0008006" key="3">
    <source>
        <dbReference type="Google" id="ProtNLM"/>
    </source>
</evidence>
<organism evidence="1 2">
    <name type="scientific">Stieleria bergensis</name>
    <dbReference type="NCBI Taxonomy" id="2528025"/>
    <lineage>
        <taxon>Bacteria</taxon>
        <taxon>Pseudomonadati</taxon>
        <taxon>Planctomycetota</taxon>
        <taxon>Planctomycetia</taxon>
        <taxon>Pirellulales</taxon>
        <taxon>Pirellulaceae</taxon>
        <taxon>Stieleria</taxon>
    </lineage>
</organism>
<dbReference type="SUPFAM" id="SSF53098">
    <property type="entry name" value="Ribonuclease H-like"/>
    <property type="match status" value="1"/>
</dbReference>
<sequence>MYRILEENQSTRERRNQLTHPKCKKTELLATGPNEVWSWDITKLKGPQKWTYYYLYVILEIYSRSVVG</sequence>
<keyword evidence="2" id="KW-1185">Reference proteome</keyword>
<dbReference type="AlphaFoldDB" id="A0A517SV41"/>
<reference evidence="1 2" key="1">
    <citation type="submission" date="2019-02" db="EMBL/GenBank/DDBJ databases">
        <title>Deep-cultivation of Planctomycetes and their phenomic and genomic characterization uncovers novel biology.</title>
        <authorList>
            <person name="Wiegand S."/>
            <person name="Jogler M."/>
            <person name="Boedeker C."/>
            <person name="Pinto D."/>
            <person name="Vollmers J."/>
            <person name="Rivas-Marin E."/>
            <person name="Kohn T."/>
            <person name="Peeters S.H."/>
            <person name="Heuer A."/>
            <person name="Rast P."/>
            <person name="Oberbeckmann S."/>
            <person name="Bunk B."/>
            <person name="Jeske O."/>
            <person name="Meyerdierks A."/>
            <person name="Storesund J.E."/>
            <person name="Kallscheuer N."/>
            <person name="Luecker S."/>
            <person name="Lage O.M."/>
            <person name="Pohl T."/>
            <person name="Merkel B.J."/>
            <person name="Hornburger P."/>
            <person name="Mueller R.-W."/>
            <person name="Bruemmer F."/>
            <person name="Labrenz M."/>
            <person name="Spormann A.M."/>
            <person name="Op den Camp H."/>
            <person name="Overmann J."/>
            <person name="Amann R."/>
            <person name="Jetten M.S.M."/>
            <person name="Mascher T."/>
            <person name="Medema M.H."/>
            <person name="Devos D.P."/>
            <person name="Kaster A.-K."/>
            <person name="Ovreas L."/>
            <person name="Rohde M."/>
            <person name="Galperin M.Y."/>
            <person name="Jogler C."/>
        </authorList>
    </citation>
    <scope>NUCLEOTIDE SEQUENCE [LARGE SCALE GENOMIC DNA]</scope>
    <source>
        <strain evidence="1 2">SV_7m_r</strain>
    </source>
</reference>
<dbReference type="GO" id="GO:0003676">
    <property type="term" value="F:nucleic acid binding"/>
    <property type="evidence" value="ECO:0007669"/>
    <property type="project" value="InterPro"/>
</dbReference>
<dbReference type="EMBL" id="CP036272">
    <property type="protein sequence ID" value="QDT59989.1"/>
    <property type="molecule type" value="Genomic_DNA"/>
</dbReference>
<evidence type="ECO:0000313" key="1">
    <source>
        <dbReference type="EMBL" id="QDT59989.1"/>
    </source>
</evidence>
<dbReference type="Proteomes" id="UP000315003">
    <property type="component" value="Chromosome"/>
</dbReference>
<proteinExistence type="predicted"/>
<gene>
    <name evidence="1" type="ORF">SV7mr_25030</name>
</gene>
<evidence type="ECO:0000313" key="2">
    <source>
        <dbReference type="Proteomes" id="UP000315003"/>
    </source>
</evidence>
<dbReference type="InterPro" id="IPR036397">
    <property type="entry name" value="RNaseH_sf"/>
</dbReference>
<accession>A0A517SV41</accession>
<dbReference type="InterPro" id="IPR012337">
    <property type="entry name" value="RNaseH-like_sf"/>
</dbReference>
<dbReference type="Gene3D" id="3.30.420.10">
    <property type="entry name" value="Ribonuclease H-like superfamily/Ribonuclease H"/>
    <property type="match status" value="1"/>
</dbReference>